<evidence type="ECO:0000256" key="2">
    <source>
        <dbReference type="SAM" id="MobiDB-lite"/>
    </source>
</evidence>
<evidence type="ECO:0000313" key="5">
    <source>
        <dbReference type="Proteomes" id="UP001231189"/>
    </source>
</evidence>
<dbReference type="SUPFAM" id="SSF53756">
    <property type="entry name" value="UDP-Glycosyltransferase/glycogen phosphorylase"/>
    <property type="match status" value="1"/>
</dbReference>
<feature type="domain" description="Glycosyltransferase N-terminal" evidence="3">
    <location>
        <begin position="13"/>
        <end position="98"/>
    </location>
</feature>
<evidence type="ECO:0000256" key="1">
    <source>
        <dbReference type="ARBA" id="ARBA00009995"/>
    </source>
</evidence>
<dbReference type="Pfam" id="PF26168">
    <property type="entry name" value="Glyco_transf_N"/>
    <property type="match status" value="1"/>
</dbReference>
<sequence length="146" mass="15732">MAPAATEVAPAAAVAIVAVPFPAQGHLNQMLHLSLLLASRGLDVHYAATAAHVCQVRARVQGWDARTVRSLHLHFTALGIPPYEMPPPDPRTRSRTPSTCSRSSTPSVTTPLPHSGDSSRSWPRQTAASWSCTTASRPSRRPRRRG</sequence>
<dbReference type="AlphaFoldDB" id="A0AAD8W417"/>
<comment type="similarity">
    <text evidence="1">Belongs to the UDP-glycosyltransferase family.</text>
</comment>
<evidence type="ECO:0000313" key="4">
    <source>
        <dbReference type="EMBL" id="KAK1642901.1"/>
    </source>
</evidence>
<proteinExistence type="inferred from homology"/>
<feature type="region of interest" description="Disordered" evidence="2">
    <location>
        <begin position="79"/>
        <end position="146"/>
    </location>
</feature>
<organism evidence="4 5">
    <name type="scientific">Lolium multiflorum</name>
    <name type="common">Italian ryegrass</name>
    <name type="synonym">Lolium perenne subsp. multiflorum</name>
    <dbReference type="NCBI Taxonomy" id="4521"/>
    <lineage>
        <taxon>Eukaryota</taxon>
        <taxon>Viridiplantae</taxon>
        <taxon>Streptophyta</taxon>
        <taxon>Embryophyta</taxon>
        <taxon>Tracheophyta</taxon>
        <taxon>Spermatophyta</taxon>
        <taxon>Magnoliopsida</taxon>
        <taxon>Liliopsida</taxon>
        <taxon>Poales</taxon>
        <taxon>Poaceae</taxon>
        <taxon>BOP clade</taxon>
        <taxon>Pooideae</taxon>
        <taxon>Poodae</taxon>
        <taxon>Poeae</taxon>
        <taxon>Poeae Chloroplast Group 2 (Poeae type)</taxon>
        <taxon>Loliodinae</taxon>
        <taxon>Loliinae</taxon>
        <taxon>Lolium</taxon>
    </lineage>
</organism>
<dbReference type="Gene3D" id="3.40.50.2000">
    <property type="entry name" value="Glycogen Phosphorylase B"/>
    <property type="match status" value="1"/>
</dbReference>
<gene>
    <name evidence="4" type="ORF">QYE76_060706</name>
</gene>
<protein>
    <recommendedName>
        <fullName evidence="3">Glycosyltransferase N-terminal domain-containing protein</fullName>
    </recommendedName>
</protein>
<keyword evidence="5" id="KW-1185">Reference proteome</keyword>
<reference evidence="4" key="1">
    <citation type="submission" date="2023-07" db="EMBL/GenBank/DDBJ databases">
        <title>A chromosome-level genome assembly of Lolium multiflorum.</title>
        <authorList>
            <person name="Chen Y."/>
            <person name="Copetti D."/>
            <person name="Kolliker R."/>
            <person name="Studer B."/>
        </authorList>
    </citation>
    <scope>NUCLEOTIDE SEQUENCE</scope>
    <source>
        <strain evidence="4">02402/16</strain>
        <tissue evidence="4">Leaf</tissue>
    </source>
</reference>
<feature type="compositionally biased region" description="Low complexity" evidence="2">
    <location>
        <begin position="95"/>
        <end position="113"/>
    </location>
</feature>
<evidence type="ECO:0000259" key="3">
    <source>
        <dbReference type="Pfam" id="PF26168"/>
    </source>
</evidence>
<dbReference type="InterPro" id="IPR058980">
    <property type="entry name" value="Glyco_transf_N"/>
</dbReference>
<comment type="caution">
    <text evidence="4">The sequence shown here is derived from an EMBL/GenBank/DDBJ whole genome shotgun (WGS) entry which is preliminary data.</text>
</comment>
<dbReference type="EMBL" id="JAUUTY010000004">
    <property type="protein sequence ID" value="KAK1642901.1"/>
    <property type="molecule type" value="Genomic_DNA"/>
</dbReference>
<feature type="compositionally biased region" description="Polar residues" evidence="2">
    <location>
        <begin position="116"/>
        <end position="135"/>
    </location>
</feature>
<dbReference type="Proteomes" id="UP001231189">
    <property type="component" value="Unassembled WGS sequence"/>
</dbReference>
<name>A0AAD8W417_LOLMU</name>
<accession>A0AAD8W417</accession>